<dbReference type="RefSeq" id="WP_269039903.1">
    <property type="nucleotide sequence ID" value="NZ_CP114040.1"/>
</dbReference>
<dbReference type="SMART" id="SM00327">
    <property type="entry name" value="VWA"/>
    <property type="match status" value="1"/>
</dbReference>
<dbReference type="InterPro" id="IPR002035">
    <property type="entry name" value="VWF_A"/>
</dbReference>
<dbReference type="PANTHER" id="PTHR45737">
    <property type="entry name" value="VON WILLEBRAND FACTOR A DOMAIN-CONTAINING PROTEIN 5A"/>
    <property type="match status" value="1"/>
</dbReference>
<dbReference type="PROSITE" id="PS50234">
    <property type="entry name" value="VWFA"/>
    <property type="match status" value="1"/>
</dbReference>
<evidence type="ECO:0000256" key="1">
    <source>
        <dbReference type="SAM" id="MobiDB-lite"/>
    </source>
</evidence>
<dbReference type="Proteomes" id="UP001164459">
    <property type="component" value="Chromosome"/>
</dbReference>
<reference evidence="4" key="1">
    <citation type="submission" date="2022-11" db="EMBL/GenBank/DDBJ databases">
        <title>Minimal conservation of predation-associated metabolite biosynthetic gene clusters underscores biosynthetic potential of Myxococcota including descriptions for ten novel species: Archangium lansinium sp. nov., Myxococcus landrumus sp. nov., Nannocystis bai.</title>
        <authorList>
            <person name="Ahearne A."/>
            <person name="Stevens C."/>
            <person name="Dowd S."/>
        </authorList>
    </citation>
    <scope>NUCLEOTIDE SEQUENCE</scope>
    <source>
        <strain evidence="4">Fl3</strain>
    </source>
</reference>
<protein>
    <submittedName>
        <fullName evidence="4">VIT domain-containing protein</fullName>
    </submittedName>
</protein>
<evidence type="ECO:0000259" key="2">
    <source>
        <dbReference type="PROSITE" id="PS50234"/>
    </source>
</evidence>
<dbReference type="Pfam" id="PF13768">
    <property type="entry name" value="VWA_3"/>
    <property type="match status" value="1"/>
</dbReference>
<name>A0ABY7HEK5_9BACT</name>
<dbReference type="PROSITE" id="PS51468">
    <property type="entry name" value="VIT"/>
    <property type="match status" value="1"/>
</dbReference>
<dbReference type="Pfam" id="PF08487">
    <property type="entry name" value="VIT"/>
    <property type="match status" value="1"/>
</dbReference>
<accession>A0ABY7HEK5</accession>
<dbReference type="EMBL" id="CP114040">
    <property type="protein sequence ID" value="WAS97532.1"/>
    <property type="molecule type" value="Genomic_DNA"/>
</dbReference>
<dbReference type="PANTHER" id="PTHR45737:SF6">
    <property type="entry name" value="VON WILLEBRAND FACTOR A DOMAIN-CONTAINING PROTEIN 5A"/>
    <property type="match status" value="1"/>
</dbReference>
<dbReference type="SMART" id="SM00609">
    <property type="entry name" value="VIT"/>
    <property type="match status" value="1"/>
</dbReference>
<evidence type="ECO:0000313" key="4">
    <source>
        <dbReference type="EMBL" id="WAS97532.1"/>
    </source>
</evidence>
<dbReference type="SUPFAM" id="SSF53300">
    <property type="entry name" value="vWA-like"/>
    <property type="match status" value="1"/>
</dbReference>
<evidence type="ECO:0000259" key="3">
    <source>
        <dbReference type="PROSITE" id="PS51468"/>
    </source>
</evidence>
<dbReference type="InterPro" id="IPR036465">
    <property type="entry name" value="vWFA_dom_sf"/>
</dbReference>
<organism evidence="4 5">
    <name type="scientific">Nannocystis punicea</name>
    <dbReference type="NCBI Taxonomy" id="2995304"/>
    <lineage>
        <taxon>Bacteria</taxon>
        <taxon>Pseudomonadati</taxon>
        <taxon>Myxococcota</taxon>
        <taxon>Polyangia</taxon>
        <taxon>Nannocystales</taxon>
        <taxon>Nannocystaceae</taxon>
        <taxon>Nannocystis</taxon>
    </lineage>
</organism>
<feature type="domain" description="VWFA" evidence="2">
    <location>
        <begin position="361"/>
        <end position="546"/>
    </location>
</feature>
<feature type="region of interest" description="Disordered" evidence="1">
    <location>
        <begin position="233"/>
        <end position="259"/>
    </location>
</feature>
<dbReference type="PROSITE" id="PS51257">
    <property type="entry name" value="PROKAR_LIPOPROTEIN"/>
    <property type="match status" value="1"/>
</dbReference>
<keyword evidence="5" id="KW-1185">Reference proteome</keyword>
<feature type="domain" description="VIT" evidence="3">
    <location>
        <begin position="77"/>
        <end position="205"/>
    </location>
</feature>
<proteinExistence type="predicted"/>
<sequence>MTIRLSALFGLGILLACSHTPTTVEYPELLPEPDWQNVEVPVPSAEAPVRSAEVPREPPASITSDDPDAVRDVVYTDPGALPQLLHAGVALPLRHTDVRAHLRGPVAEVVVRQRFVNDNAAALDAIYTFPLPENSAVTDMRMIVGARTIEAEIRERGQAQAEYLAARDAGHTAALLEQERPNVFTQSLANIPPGEAVEVELRYLQTLSYDAGEYEFVFPTVVGPRYLPGPPLARNDLGAGTSSDTTRVPDASRISPPILGHGVRTGHDLSIAVVAEAATPITAWAAPAHAVDAHAADGRLHLALARRDEIPNRDFVLRYRSAAAQPTAKLFLGPGDGAGGHFLLVVDPPRLDVDQAVGRRELLFVVDVSGSMNGAPLALAKAAMREALARARPVDTFDVITFAGGTARLFGEPRPANADNLRQAGDFIDGLGAGGGTEMLSGVSAALDSPVEAGRHRYVFLMTDGYIGEEDEIARAARQLLERQRADGRRARVFGVGIGEAPNSHLIGAVARAGDGASMHVRHSADLTRAGQQLERIIDAPVLTDVTVDWGTLAPRDLSVSLPPDLLASHPLVVHGRYTGAAPAELRLRARAGERSVTFPIEVVASAESSRTLARLWAREQIGALDLTRATTTSTDVEQQARRGILQLGLQHHLVTAYTSLVAVDRSRRIDGLAVEVVQPVEAIAGMDGGRVVPDAAQVTKIRLDQARNIPVGGTSRDFTAVVDLSPTASRDAAAIRLGGSTGAEPRFVVDGQHTQAPNFARPAAPLLSDPLGHPGRGFVAVETHARARIGAVRGASEAESDRLRALLRAEAEPLAQCFLDAGSTTYRVHRKLVLVVHLTATGGLARMEVKGRGALSPALTACLRQRVYPRVQGAVTPGTTVEIDLGVWMRF</sequence>
<dbReference type="Gene3D" id="3.40.50.410">
    <property type="entry name" value="von Willebrand factor, type A domain"/>
    <property type="match status" value="1"/>
</dbReference>
<evidence type="ECO:0000313" key="5">
    <source>
        <dbReference type="Proteomes" id="UP001164459"/>
    </source>
</evidence>
<dbReference type="InterPro" id="IPR013694">
    <property type="entry name" value="VIT"/>
</dbReference>
<feature type="region of interest" description="Disordered" evidence="1">
    <location>
        <begin position="46"/>
        <end position="67"/>
    </location>
</feature>
<gene>
    <name evidence="4" type="ORF">O0S08_15410</name>
</gene>